<feature type="transmembrane region" description="Helical" evidence="1">
    <location>
        <begin position="33"/>
        <end position="50"/>
    </location>
</feature>
<gene>
    <name evidence="2" type="ORF">SAMN05192549_10112</name>
</gene>
<dbReference type="STRING" id="551987.SAMN05192549_10112"/>
<sequence length="183" mass="20379">MNQQMARDMLAEIEQTQQRSAQYLGYWRQGPTVQLWGLVWIIAHIAGYFLPASAGPIWLVCDAIGFAGTALLRLRHSADDSSQRQTDRRLMWAGCILLAFGAIASMLIGPRGRAIEVFWTCLFMSAYMLHGLWFGLRWTVLGALVIAVSLLAYFSHSSWYELIMAAAAGGGLLLGGTWMRHAR</sequence>
<feature type="transmembrane region" description="Helical" evidence="1">
    <location>
        <begin position="90"/>
        <end position="108"/>
    </location>
</feature>
<feature type="transmembrane region" description="Helical" evidence="1">
    <location>
        <begin position="162"/>
        <end position="179"/>
    </location>
</feature>
<dbReference type="OrthoDB" id="9097762at2"/>
<protein>
    <submittedName>
        <fullName evidence="2">Uncharacterized protein</fullName>
    </submittedName>
</protein>
<dbReference type="EMBL" id="FRCX01000001">
    <property type="protein sequence ID" value="SHM21614.1"/>
    <property type="molecule type" value="Genomic_DNA"/>
</dbReference>
<name>A0A1M7GYY3_9BURK</name>
<dbReference type="Proteomes" id="UP000184339">
    <property type="component" value="Unassembled WGS sequence"/>
</dbReference>
<keyword evidence="1" id="KW-0472">Membrane</keyword>
<feature type="transmembrane region" description="Helical" evidence="1">
    <location>
        <begin position="138"/>
        <end position="156"/>
    </location>
</feature>
<evidence type="ECO:0000313" key="2">
    <source>
        <dbReference type="EMBL" id="SHM21614.1"/>
    </source>
</evidence>
<keyword evidence="3" id="KW-1185">Reference proteome</keyword>
<dbReference type="RefSeq" id="WP_072780369.1">
    <property type="nucleotide sequence ID" value="NZ_FRCX01000001.1"/>
</dbReference>
<keyword evidence="1" id="KW-1133">Transmembrane helix</keyword>
<accession>A0A1M7GYY3</accession>
<proteinExistence type="predicted"/>
<dbReference type="AlphaFoldDB" id="A0A1M7GYY3"/>
<keyword evidence="1" id="KW-0812">Transmembrane</keyword>
<evidence type="ECO:0000256" key="1">
    <source>
        <dbReference type="SAM" id="Phobius"/>
    </source>
</evidence>
<reference evidence="3" key="1">
    <citation type="submission" date="2016-11" db="EMBL/GenBank/DDBJ databases">
        <authorList>
            <person name="Varghese N."/>
            <person name="Submissions S."/>
        </authorList>
    </citation>
    <scope>NUCLEOTIDE SEQUENCE [LARGE SCALE GENOMIC DNA]</scope>
    <source>
        <strain evidence="3">Sac-22</strain>
    </source>
</reference>
<organism evidence="2 3">
    <name type="scientific">Duganella sacchari</name>
    <dbReference type="NCBI Taxonomy" id="551987"/>
    <lineage>
        <taxon>Bacteria</taxon>
        <taxon>Pseudomonadati</taxon>
        <taxon>Pseudomonadota</taxon>
        <taxon>Betaproteobacteria</taxon>
        <taxon>Burkholderiales</taxon>
        <taxon>Oxalobacteraceae</taxon>
        <taxon>Telluria group</taxon>
        <taxon>Duganella</taxon>
    </lineage>
</organism>
<evidence type="ECO:0000313" key="3">
    <source>
        <dbReference type="Proteomes" id="UP000184339"/>
    </source>
</evidence>